<comment type="similarity">
    <text evidence="2">Belongs to the DRC9 family.</text>
</comment>
<organism evidence="12 13">
    <name type="scientific">Hypothenemus hampei</name>
    <name type="common">Coffee berry borer</name>
    <dbReference type="NCBI Taxonomy" id="57062"/>
    <lineage>
        <taxon>Eukaryota</taxon>
        <taxon>Metazoa</taxon>
        <taxon>Ecdysozoa</taxon>
        <taxon>Arthropoda</taxon>
        <taxon>Hexapoda</taxon>
        <taxon>Insecta</taxon>
        <taxon>Pterygota</taxon>
        <taxon>Neoptera</taxon>
        <taxon>Endopterygota</taxon>
        <taxon>Coleoptera</taxon>
        <taxon>Polyphaga</taxon>
        <taxon>Cucujiformia</taxon>
        <taxon>Curculionidae</taxon>
        <taxon>Scolytinae</taxon>
        <taxon>Hypothenemus</taxon>
    </lineage>
</organism>
<dbReference type="Pfam" id="PF00612">
    <property type="entry name" value="IQ"/>
    <property type="match status" value="1"/>
</dbReference>
<evidence type="ECO:0000256" key="10">
    <source>
        <dbReference type="SAM" id="Coils"/>
    </source>
</evidence>
<keyword evidence="10" id="KW-0175">Coiled coil</keyword>
<evidence type="ECO:0000256" key="6">
    <source>
        <dbReference type="ARBA" id="ARBA00023069"/>
    </source>
</evidence>
<accession>A0ABD1EHM6</accession>
<evidence type="ECO:0000256" key="1">
    <source>
        <dbReference type="ARBA" id="ARBA00004611"/>
    </source>
</evidence>
<dbReference type="PROSITE" id="PS50096">
    <property type="entry name" value="IQ"/>
    <property type="match status" value="1"/>
</dbReference>
<proteinExistence type="inferred from homology"/>
<dbReference type="CDD" id="cd23766">
    <property type="entry name" value="IQCG"/>
    <property type="match status" value="1"/>
</dbReference>
<comment type="subcellular location">
    <subcellularLocation>
        <location evidence="1">Cytoplasm</location>
        <location evidence="1">Cytoskeleton</location>
        <location evidence="1">Flagellum axoneme</location>
    </subcellularLocation>
</comment>
<keyword evidence="13" id="KW-1185">Reference proteome</keyword>
<keyword evidence="7" id="KW-0206">Cytoskeleton</keyword>
<reference evidence="12 13" key="1">
    <citation type="submission" date="2024-05" db="EMBL/GenBank/DDBJ databases">
        <title>Genetic variation in Jamaican populations of the coffee berry borer (Hypothenemus hampei).</title>
        <authorList>
            <person name="Errbii M."/>
            <person name="Myrie A."/>
        </authorList>
    </citation>
    <scope>NUCLEOTIDE SEQUENCE [LARGE SCALE GENOMIC DNA]</scope>
    <source>
        <strain evidence="12">JA-Hopewell-2020-01-JO</strain>
        <tissue evidence="12">Whole body</tissue>
    </source>
</reference>
<evidence type="ECO:0000256" key="7">
    <source>
        <dbReference type="ARBA" id="ARBA00023212"/>
    </source>
</evidence>
<evidence type="ECO:0000256" key="3">
    <source>
        <dbReference type="ARBA" id="ARBA00013738"/>
    </source>
</evidence>
<evidence type="ECO:0000256" key="9">
    <source>
        <dbReference type="ARBA" id="ARBA00032183"/>
    </source>
</evidence>
<keyword evidence="4" id="KW-0963">Cytoplasm</keyword>
<dbReference type="InterPro" id="IPR042618">
    <property type="entry name" value="IQCG"/>
</dbReference>
<evidence type="ECO:0000256" key="4">
    <source>
        <dbReference type="ARBA" id="ARBA00022490"/>
    </source>
</evidence>
<dbReference type="Proteomes" id="UP001566132">
    <property type="component" value="Unassembled WGS sequence"/>
</dbReference>
<evidence type="ECO:0000256" key="2">
    <source>
        <dbReference type="ARBA" id="ARBA00008222"/>
    </source>
</evidence>
<protein>
    <recommendedName>
        <fullName evidence="3">Dynein regulatory complex protein 9</fullName>
    </recommendedName>
    <alternativeName>
        <fullName evidence="9">IQ domain-containing protein G</fullName>
    </alternativeName>
</protein>
<dbReference type="InterPro" id="IPR000048">
    <property type="entry name" value="IQ_motif_EF-hand-BS"/>
</dbReference>
<evidence type="ECO:0000256" key="11">
    <source>
        <dbReference type="SAM" id="MobiDB-lite"/>
    </source>
</evidence>
<keyword evidence="6" id="KW-0969">Cilium</keyword>
<evidence type="ECO:0000313" key="13">
    <source>
        <dbReference type="Proteomes" id="UP001566132"/>
    </source>
</evidence>
<keyword evidence="8" id="KW-0966">Cell projection</keyword>
<comment type="caution">
    <text evidence="12">The sequence shown here is derived from an EMBL/GenBank/DDBJ whole genome shotgun (WGS) entry which is preliminary data.</text>
</comment>
<keyword evidence="5" id="KW-0282">Flagellum</keyword>
<gene>
    <name evidence="12" type="ORF">ABEB36_009684</name>
</gene>
<feature type="coiled-coil region" evidence="10">
    <location>
        <begin position="273"/>
        <end position="325"/>
    </location>
</feature>
<name>A0ABD1EHM6_HYPHA</name>
<dbReference type="SMART" id="SM00015">
    <property type="entry name" value="IQ"/>
    <property type="match status" value="1"/>
</dbReference>
<dbReference type="AlphaFoldDB" id="A0ABD1EHM6"/>
<sequence length="390" mass="46840">MDLSTDDRSTISRPISIFSGFDYLESDQETILKTHSQSQYCLKNVDTLDPLNVPYILRKIIICVLFECINELNILKSINMQNDFGMNSYQLLTYASLEDRYMRPENHAEFRINSKNNNFDKLAKDINMLHQVLLKTCKELGVGTYHCLVETVEIIKKMHKEEEELLEEEANRERVIKSVKNKCEKERQDNIKIMQETNEKIQQIKYQAEDINIYGQLEVQYFEEWEKTRKEQNYMKCQEEENSYKKIITDTEKKIAMENRCHEELVKYFKEVRDDCLDEIEQWMKKYNEETEELEDSAINLKNELEKITEERKLIQHEYEKQQTEINDWLEYKRIKEAKELQRQKEIAASIKIQAWWRGIMVRKHLGPYSKKKKKKGKDAKKKKKGKKLK</sequence>
<dbReference type="PANTHER" id="PTHR14871:SF1">
    <property type="entry name" value="DYNEIN REGULATORY COMPLEX PROTEIN 9"/>
    <property type="match status" value="1"/>
</dbReference>
<evidence type="ECO:0000256" key="8">
    <source>
        <dbReference type="ARBA" id="ARBA00023273"/>
    </source>
</evidence>
<evidence type="ECO:0000256" key="5">
    <source>
        <dbReference type="ARBA" id="ARBA00022846"/>
    </source>
</evidence>
<feature type="region of interest" description="Disordered" evidence="11">
    <location>
        <begin position="367"/>
        <end position="390"/>
    </location>
</feature>
<dbReference type="EMBL" id="JBDJPC010000007">
    <property type="protein sequence ID" value="KAL1494011.1"/>
    <property type="molecule type" value="Genomic_DNA"/>
</dbReference>
<evidence type="ECO:0000313" key="12">
    <source>
        <dbReference type="EMBL" id="KAL1494011.1"/>
    </source>
</evidence>
<dbReference type="PANTHER" id="PTHR14871">
    <property type="entry name" value="DYNEIN REGULATORY COMPLEX PROTEIN 9"/>
    <property type="match status" value="1"/>
</dbReference>